<feature type="compositionally biased region" description="Basic residues" evidence="1">
    <location>
        <begin position="1"/>
        <end position="11"/>
    </location>
</feature>
<accession>A0A0E0GNQ5</accession>
<sequence>MNERRRLRWRTAHGDGERRLRARSTGSGGERRRRGNVQAEVTTAAATGAAHGGLVVLPELRRDLPHSGEEAVGDGEEGVGAEVEGAEAAERLRQHGEVIAEGIEAEVEFGEGREHAEVGADEVAGETAAAGVDGSDAPLAVAGHADPGAAAWVRRACTFARPSLRRRRPPPAPVHRAPVHACRERERD</sequence>
<evidence type="ECO:0000256" key="1">
    <source>
        <dbReference type="SAM" id="MobiDB-lite"/>
    </source>
</evidence>
<dbReference type="AlphaFoldDB" id="A0A0E0GNQ5"/>
<dbReference type="HOGENOM" id="CLU_1443195_0_0_1"/>
<feature type="region of interest" description="Disordered" evidence="1">
    <location>
        <begin position="1"/>
        <end position="39"/>
    </location>
</feature>
<dbReference type="EnsemblPlants" id="ONIVA03G22130.1">
    <property type="protein sequence ID" value="ONIVA03G22130.1"/>
    <property type="gene ID" value="ONIVA03G22130"/>
</dbReference>
<feature type="region of interest" description="Disordered" evidence="1">
    <location>
        <begin position="164"/>
        <end position="188"/>
    </location>
</feature>
<dbReference type="Proteomes" id="UP000006591">
    <property type="component" value="Chromosome 3"/>
</dbReference>
<proteinExistence type="predicted"/>
<evidence type="ECO:0000313" key="3">
    <source>
        <dbReference type="Proteomes" id="UP000006591"/>
    </source>
</evidence>
<dbReference type="Gramene" id="ONIVA03G22130.1">
    <property type="protein sequence ID" value="ONIVA03G22130.1"/>
    <property type="gene ID" value="ONIVA03G22130"/>
</dbReference>
<evidence type="ECO:0000313" key="2">
    <source>
        <dbReference type="EnsemblPlants" id="ONIVA03G22130.1"/>
    </source>
</evidence>
<name>A0A0E0GNQ5_ORYNI</name>
<organism evidence="2">
    <name type="scientific">Oryza nivara</name>
    <name type="common">Indian wild rice</name>
    <name type="synonym">Oryza sativa f. spontanea</name>
    <dbReference type="NCBI Taxonomy" id="4536"/>
    <lineage>
        <taxon>Eukaryota</taxon>
        <taxon>Viridiplantae</taxon>
        <taxon>Streptophyta</taxon>
        <taxon>Embryophyta</taxon>
        <taxon>Tracheophyta</taxon>
        <taxon>Spermatophyta</taxon>
        <taxon>Magnoliopsida</taxon>
        <taxon>Liliopsida</taxon>
        <taxon>Poales</taxon>
        <taxon>Poaceae</taxon>
        <taxon>BOP clade</taxon>
        <taxon>Oryzoideae</taxon>
        <taxon>Oryzeae</taxon>
        <taxon>Oryzinae</taxon>
        <taxon>Oryza</taxon>
    </lineage>
</organism>
<reference evidence="2" key="2">
    <citation type="submission" date="2018-04" db="EMBL/GenBank/DDBJ databases">
        <title>OnivRS2 (Oryza nivara Reference Sequence Version 2).</title>
        <authorList>
            <person name="Zhang J."/>
            <person name="Kudrna D."/>
            <person name="Lee S."/>
            <person name="Talag J."/>
            <person name="Rajasekar S."/>
            <person name="Welchert J."/>
            <person name="Hsing Y.-I."/>
            <person name="Wing R.A."/>
        </authorList>
    </citation>
    <scope>NUCLEOTIDE SEQUENCE [LARGE SCALE GENOMIC DNA]</scope>
    <source>
        <strain evidence="2">SL10</strain>
    </source>
</reference>
<keyword evidence="3" id="KW-1185">Reference proteome</keyword>
<reference evidence="2" key="1">
    <citation type="submission" date="2015-04" db="UniProtKB">
        <authorList>
            <consortium name="EnsemblPlants"/>
        </authorList>
    </citation>
    <scope>IDENTIFICATION</scope>
    <source>
        <strain evidence="2">SL10</strain>
    </source>
</reference>
<protein>
    <submittedName>
        <fullName evidence="2">Uncharacterized protein</fullName>
    </submittedName>
</protein>